<dbReference type="PROSITE" id="PS50304">
    <property type="entry name" value="TUDOR"/>
    <property type="match status" value="1"/>
</dbReference>
<dbReference type="Gene3D" id="2.30.30.140">
    <property type="match status" value="1"/>
</dbReference>
<proteinExistence type="predicted"/>
<dbReference type="VEuPathDB" id="VectorBase:AARA21_000376"/>
<dbReference type="Pfam" id="PF00567">
    <property type="entry name" value="TUDOR"/>
    <property type="match status" value="1"/>
</dbReference>
<dbReference type="PANTHER" id="PTHR16442:SF1">
    <property type="entry name" value="RING FINGER PROTEIN 17"/>
    <property type="match status" value="1"/>
</dbReference>
<organism evidence="1 2">
    <name type="scientific">Anopheles arabiensis</name>
    <name type="common">Mosquito</name>
    <dbReference type="NCBI Taxonomy" id="7173"/>
    <lineage>
        <taxon>Eukaryota</taxon>
        <taxon>Metazoa</taxon>
        <taxon>Ecdysozoa</taxon>
        <taxon>Arthropoda</taxon>
        <taxon>Hexapoda</taxon>
        <taxon>Insecta</taxon>
        <taxon>Pterygota</taxon>
        <taxon>Neoptera</taxon>
        <taxon>Endopterygota</taxon>
        <taxon>Diptera</taxon>
        <taxon>Nematocera</taxon>
        <taxon>Culicoidea</taxon>
        <taxon>Culicidae</taxon>
        <taxon>Anophelinae</taxon>
        <taxon>Anopheles</taxon>
    </lineage>
</organism>
<dbReference type="EMBL" id="APCN01001047">
    <property type="status" value="NOT_ANNOTATED_CDS"/>
    <property type="molecule type" value="Genomic_DNA"/>
</dbReference>
<dbReference type="SMART" id="SM00333">
    <property type="entry name" value="TUDOR"/>
    <property type="match status" value="1"/>
</dbReference>
<evidence type="ECO:0000313" key="2">
    <source>
        <dbReference type="Proteomes" id="UP000075840"/>
    </source>
</evidence>
<reference evidence="1" key="1">
    <citation type="submission" date="2022-08" db="UniProtKB">
        <authorList>
            <consortium name="EnsemblMetazoa"/>
        </authorList>
    </citation>
    <scope>IDENTIFICATION</scope>
    <source>
        <strain evidence="1">Dongola</strain>
    </source>
</reference>
<dbReference type="AlphaFoldDB" id="A0A182I9S9"/>
<evidence type="ECO:0000313" key="1">
    <source>
        <dbReference type="EnsemblMetazoa" id="AARA010339-PA"/>
    </source>
</evidence>
<name>A0A182I9S9_ANOAR</name>
<accession>A0A182I9S9</accession>
<dbReference type="PANTHER" id="PTHR16442">
    <property type="entry name" value="RING FINGER PROTEIN 17"/>
    <property type="match status" value="1"/>
</dbReference>
<dbReference type="EMBL" id="APCN01001049">
    <property type="status" value="NOT_ANNOTATED_CDS"/>
    <property type="molecule type" value="Genomic_DNA"/>
</dbReference>
<dbReference type="EMBL" id="APCN01001048">
    <property type="status" value="NOT_ANNOTATED_CDS"/>
    <property type="molecule type" value="Genomic_DNA"/>
</dbReference>
<dbReference type="EnsemblMetazoa" id="AARA010339-RA">
    <property type="protein sequence ID" value="AARA010339-PA"/>
    <property type="gene ID" value="AARA010339"/>
</dbReference>
<dbReference type="InterPro" id="IPR002999">
    <property type="entry name" value="Tudor"/>
</dbReference>
<keyword evidence="2" id="KW-1185">Reference proteome</keyword>
<protein>
    <submittedName>
        <fullName evidence="1">Uncharacterized protein</fullName>
    </submittedName>
</protein>
<dbReference type="Proteomes" id="UP000075840">
    <property type="component" value="Unassembled WGS sequence"/>
</dbReference>
<dbReference type="VEuPathDB" id="VectorBase:AARA010339"/>
<sequence length="220" mass="24633">MASTRPSSLVANALPDSDCALEHSSAIKGGMITAHYPYQMRIQPWAEGFFADLVSYCTDHPVLYIRPLEKEFSQQVDCLHEKVQAVAASQMQAAGEQEQAGMFVPGVPCLARYSEDRLFYRAIIEKVDDVQDAVHVLHVDYLSEDILPKRDICECPPELRLIPLSYACVRLAGVQPNATRPIAEVYGRLLELLAESSFYVRVIQCPDVEQGTNLPEMIYK</sequence>
<dbReference type="SUPFAM" id="SSF63748">
    <property type="entry name" value="Tudor/PWWP/MBT"/>
    <property type="match status" value="1"/>
</dbReference>